<evidence type="ECO:0000313" key="3">
    <source>
        <dbReference type="EMBL" id="KAG0152494.1"/>
    </source>
</evidence>
<dbReference type="GO" id="GO:0008270">
    <property type="term" value="F:zinc ion binding"/>
    <property type="evidence" value="ECO:0007669"/>
    <property type="project" value="UniProtKB-KW"/>
</dbReference>
<evidence type="ECO:0000256" key="1">
    <source>
        <dbReference type="PROSITE-ProRule" id="PRU00047"/>
    </source>
</evidence>
<gene>
    <name evidence="3" type="ORF">CROQUDRAFT_35281</name>
</gene>
<comment type="caution">
    <text evidence="3">The sequence shown here is derived from an EMBL/GenBank/DDBJ whole genome shotgun (WGS) entry which is preliminary data.</text>
</comment>
<evidence type="ECO:0000259" key="2">
    <source>
        <dbReference type="PROSITE" id="PS50158"/>
    </source>
</evidence>
<sequence length="190" mass="21297">QIHTIPTSFNPAIEDHREDLLVANTGLAKDTASIHWLNPEVLQVLSKRHSTIVITLQNQTQTGRWTRESVWFDGRKRRTEEATEAEKRCYNCCDTGHTTYSCPKPALCPYCGDTHKAHLCPKKGATTSKCTSCARRKLECNKSIEHKSWMASNLNCTHHSRLSAPPGFTAKKIASHRGMLCHIAGQDAMQ</sequence>
<feature type="domain" description="CCHC-type" evidence="2">
    <location>
        <begin position="88"/>
        <end position="104"/>
    </location>
</feature>
<accession>A0A9P6NYJ2</accession>
<organism evidence="3 4">
    <name type="scientific">Cronartium quercuum f. sp. fusiforme G11</name>
    <dbReference type="NCBI Taxonomy" id="708437"/>
    <lineage>
        <taxon>Eukaryota</taxon>
        <taxon>Fungi</taxon>
        <taxon>Dikarya</taxon>
        <taxon>Basidiomycota</taxon>
        <taxon>Pucciniomycotina</taxon>
        <taxon>Pucciniomycetes</taxon>
        <taxon>Pucciniales</taxon>
        <taxon>Coleosporiaceae</taxon>
        <taxon>Cronartium</taxon>
    </lineage>
</organism>
<dbReference type="Proteomes" id="UP000886653">
    <property type="component" value="Unassembled WGS sequence"/>
</dbReference>
<keyword evidence="1" id="KW-0479">Metal-binding</keyword>
<keyword evidence="1" id="KW-0863">Zinc-finger</keyword>
<evidence type="ECO:0000313" key="4">
    <source>
        <dbReference type="Proteomes" id="UP000886653"/>
    </source>
</evidence>
<keyword evidence="4" id="KW-1185">Reference proteome</keyword>
<proteinExistence type="predicted"/>
<name>A0A9P6NYJ2_9BASI</name>
<protein>
    <recommendedName>
        <fullName evidence="2">CCHC-type domain-containing protein</fullName>
    </recommendedName>
</protein>
<feature type="non-terminal residue" evidence="3">
    <location>
        <position position="1"/>
    </location>
</feature>
<reference evidence="3" key="1">
    <citation type="submission" date="2013-11" db="EMBL/GenBank/DDBJ databases">
        <title>Genome sequence of the fusiform rust pathogen reveals effectors for host alternation and coevolution with pine.</title>
        <authorList>
            <consortium name="DOE Joint Genome Institute"/>
            <person name="Smith K."/>
            <person name="Pendleton A."/>
            <person name="Kubisiak T."/>
            <person name="Anderson C."/>
            <person name="Salamov A."/>
            <person name="Aerts A."/>
            <person name="Riley R."/>
            <person name="Clum A."/>
            <person name="Lindquist E."/>
            <person name="Ence D."/>
            <person name="Campbell M."/>
            <person name="Kronenberg Z."/>
            <person name="Feau N."/>
            <person name="Dhillon B."/>
            <person name="Hamelin R."/>
            <person name="Burleigh J."/>
            <person name="Smith J."/>
            <person name="Yandell M."/>
            <person name="Nelson C."/>
            <person name="Grigoriev I."/>
            <person name="Davis J."/>
        </authorList>
    </citation>
    <scope>NUCLEOTIDE SEQUENCE</scope>
    <source>
        <strain evidence="3">G11</strain>
    </source>
</reference>
<dbReference type="GO" id="GO:0003676">
    <property type="term" value="F:nucleic acid binding"/>
    <property type="evidence" value="ECO:0007669"/>
    <property type="project" value="InterPro"/>
</dbReference>
<keyword evidence="1" id="KW-0862">Zinc</keyword>
<dbReference type="AlphaFoldDB" id="A0A9P6NYJ2"/>
<dbReference type="OrthoDB" id="115435at2759"/>
<dbReference type="PROSITE" id="PS50158">
    <property type="entry name" value="ZF_CCHC"/>
    <property type="match status" value="1"/>
</dbReference>
<dbReference type="EMBL" id="MU167208">
    <property type="protein sequence ID" value="KAG0152494.1"/>
    <property type="molecule type" value="Genomic_DNA"/>
</dbReference>
<dbReference type="InterPro" id="IPR001878">
    <property type="entry name" value="Znf_CCHC"/>
</dbReference>